<dbReference type="AlphaFoldDB" id="A0A495JXG8"/>
<dbReference type="Pfam" id="PF20062">
    <property type="entry name" value="DUF6461"/>
    <property type="match status" value="1"/>
</dbReference>
<protein>
    <submittedName>
        <fullName evidence="1">Uncharacterized protein</fullName>
    </submittedName>
</protein>
<reference evidence="1 2" key="1">
    <citation type="submission" date="2018-10" db="EMBL/GenBank/DDBJ databases">
        <title>Sequencing the genomes of 1000 actinobacteria strains.</title>
        <authorList>
            <person name="Klenk H.-P."/>
        </authorList>
    </citation>
    <scope>NUCLEOTIDE SEQUENCE [LARGE SCALE GENOMIC DNA]</scope>
    <source>
        <strain evidence="1 2">DSM 44343</strain>
    </source>
</reference>
<comment type="caution">
    <text evidence="1">The sequence shown here is derived from an EMBL/GenBank/DDBJ whole genome shotgun (WGS) entry which is preliminary data.</text>
</comment>
<dbReference type="RefSeq" id="WP_062796721.1">
    <property type="nucleotide sequence ID" value="NZ_CBCRXS010000001.1"/>
</dbReference>
<gene>
    <name evidence="1" type="ORF">DFJ75_0462</name>
</gene>
<evidence type="ECO:0000313" key="1">
    <source>
        <dbReference type="EMBL" id="RKR93677.1"/>
    </source>
</evidence>
<organism evidence="1 2">
    <name type="scientific">Williamsia marianensis</name>
    <dbReference type="NCBI Taxonomy" id="85044"/>
    <lineage>
        <taxon>Bacteria</taxon>
        <taxon>Bacillati</taxon>
        <taxon>Actinomycetota</taxon>
        <taxon>Actinomycetes</taxon>
        <taxon>Mycobacteriales</taxon>
        <taxon>Nocardiaceae</taxon>
        <taxon>Williamsia</taxon>
    </lineage>
</organism>
<dbReference type="OrthoDB" id="4460129at2"/>
<evidence type="ECO:0000313" key="2">
    <source>
        <dbReference type="Proteomes" id="UP000274762"/>
    </source>
</evidence>
<sequence length="212" mass="23171">MKSTATYSDYEWLTSDEFAVWQEAGYCFTHITDATPGEVLTLLEAEHTSTVIGVDDLHIRAGEAWDTRGGGPFGKMLVAATAIGATTLMVESTGFIGVTSKHMEPMSRGRQIVSCYYALGLSQFWWWIDGTLELQFEPLVPGAGRTGAHPDDHLQVMSEVGLDITMTRDARDVPINEATLALAERVTGTPVHPEMFHSNEFKLGLVQPAAPK</sequence>
<dbReference type="InterPro" id="IPR045592">
    <property type="entry name" value="DUF6461"/>
</dbReference>
<accession>A0A495JXG8</accession>
<dbReference type="Proteomes" id="UP000274762">
    <property type="component" value="Unassembled WGS sequence"/>
</dbReference>
<proteinExistence type="predicted"/>
<name>A0A495JXG8_WILMA</name>
<dbReference type="EMBL" id="RBKV01000001">
    <property type="protein sequence ID" value="RKR93677.1"/>
    <property type="molecule type" value="Genomic_DNA"/>
</dbReference>